<sequence length="439" mass="47857">MWSLAPLLFFLAMTEGRLMALWSGPSEAPRIRPSPKVDGAGPGQAQIDGLDLDPAHWFVDTNLPFTPTFSSSRRGAAAYSPEFIGTGQSIAPLLARAIARESDGQLDAEPGDVAPLGPLDELGRVRPALHARPTSRRKKQHVELADGPTQATKALSGSHRRRASKRRRDVAIHGHTARPETIAEHVHTADFQNTDFPTQLLPTATGAYVAKVEDADELWGSKKERSVEEYLARGFHLVETGGSWLESDYPAVAERLLASTNFNRLAGFASASLGLWAPRLHGYYVDYSQKFDGFGLPRTRPFPASVFAAAAFNFGPRAWTHKHRDVLNLPFGWCAIIALGNGLPHSHPLRDAPHSNVKVQSHEMRASFTQFTAGGLFRLADNGFRTEDGFAAEEPEAYLEAQAAKEGRWKTGLGLWSTVEELMAGASGRATDDFPYGLG</sequence>
<protein>
    <recommendedName>
        <fullName evidence="5">Enterotoxin</fullName>
    </recommendedName>
</protein>
<keyword evidence="4" id="KW-1185">Reference proteome</keyword>
<dbReference type="AlphaFoldDB" id="A0A8H6W3F4"/>
<dbReference type="Proteomes" id="UP000613580">
    <property type="component" value="Unassembled WGS sequence"/>
</dbReference>
<dbReference type="OrthoDB" id="3020801at2759"/>
<feature type="compositionally biased region" description="Basic residues" evidence="1">
    <location>
        <begin position="131"/>
        <end position="140"/>
    </location>
</feature>
<name>A0A8H6W3F4_MYCCL</name>
<evidence type="ECO:0000256" key="2">
    <source>
        <dbReference type="SAM" id="SignalP"/>
    </source>
</evidence>
<evidence type="ECO:0008006" key="5">
    <source>
        <dbReference type="Google" id="ProtNLM"/>
    </source>
</evidence>
<feature type="chain" id="PRO_5034096747" description="Enterotoxin" evidence="2">
    <location>
        <begin position="21"/>
        <end position="439"/>
    </location>
</feature>
<feature type="compositionally biased region" description="Basic and acidic residues" evidence="1">
    <location>
        <begin position="169"/>
        <end position="179"/>
    </location>
</feature>
<gene>
    <name evidence="3" type="ORF">HMN09_01007200</name>
</gene>
<organism evidence="3 4">
    <name type="scientific">Mycena chlorophos</name>
    <name type="common">Agaric fungus</name>
    <name type="synonym">Agaricus chlorophos</name>
    <dbReference type="NCBI Taxonomy" id="658473"/>
    <lineage>
        <taxon>Eukaryota</taxon>
        <taxon>Fungi</taxon>
        <taxon>Dikarya</taxon>
        <taxon>Basidiomycota</taxon>
        <taxon>Agaricomycotina</taxon>
        <taxon>Agaricomycetes</taxon>
        <taxon>Agaricomycetidae</taxon>
        <taxon>Agaricales</taxon>
        <taxon>Marasmiineae</taxon>
        <taxon>Mycenaceae</taxon>
        <taxon>Mycena</taxon>
    </lineage>
</organism>
<evidence type="ECO:0000313" key="4">
    <source>
        <dbReference type="Proteomes" id="UP000613580"/>
    </source>
</evidence>
<dbReference type="EMBL" id="JACAZE010000015">
    <property type="protein sequence ID" value="KAF7297864.1"/>
    <property type="molecule type" value="Genomic_DNA"/>
</dbReference>
<evidence type="ECO:0000313" key="3">
    <source>
        <dbReference type="EMBL" id="KAF7297864.1"/>
    </source>
</evidence>
<comment type="caution">
    <text evidence="3">The sequence shown here is derived from an EMBL/GenBank/DDBJ whole genome shotgun (WGS) entry which is preliminary data.</text>
</comment>
<evidence type="ECO:0000256" key="1">
    <source>
        <dbReference type="SAM" id="MobiDB-lite"/>
    </source>
</evidence>
<feature type="region of interest" description="Disordered" evidence="1">
    <location>
        <begin position="131"/>
        <end position="179"/>
    </location>
</feature>
<feature type="compositionally biased region" description="Basic residues" evidence="1">
    <location>
        <begin position="158"/>
        <end position="168"/>
    </location>
</feature>
<feature type="signal peptide" evidence="2">
    <location>
        <begin position="1"/>
        <end position="20"/>
    </location>
</feature>
<proteinExistence type="predicted"/>
<accession>A0A8H6W3F4</accession>
<reference evidence="3" key="1">
    <citation type="submission" date="2020-05" db="EMBL/GenBank/DDBJ databases">
        <title>Mycena genomes resolve the evolution of fungal bioluminescence.</title>
        <authorList>
            <person name="Tsai I.J."/>
        </authorList>
    </citation>
    <scope>NUCLEOTIDE SEQUENCE</scope>
    <source>
        <strain evidence="3">110903Hualien_Pintung</strain>
    </source>
</reference>
<keyword evidence="2" id="KW-0732">Signal</keyword>